<dbReference type="PANTHER" id="PTHR43630">
    <property type="entry name" value="POLY-BETA-1,6-N-ACETYL-D-GLUCOSAMINE SYNTHASE"/>
    <property type="match status" value="1"/>
</dbReference>
<dbReference type="Pfam" id="PF00535">
    <property type="entry name" value="Glycos_transf_2"/>
    <property type="match status" value="1"/>
</dbReference>
<dbReference type="Proteomes" id="UP001470230">
    <property type="component" value="Unassembled WGS sequence"/>
</dbReference>
<feature type="domain" description="Glycosyltransferase 2-like" evidence="2">
    <location>
        <begin position="25"/>
        <end position="129"/>
    </location>
</feature>
<evidence type="ECO:0000313" key="3">
    <source>
        <dbReference type="EMBL" id="KAK8853590.1"/>
    </source>
</evidence>
<comment type="caution">
    <text evidence="3">The sequence shown here is derived from an EMBL/GenBank/DDBJ whole genome shotgun (WGS) entry which is preliminary data.</text>
</comment>
<comment type="function">
    <text evidence="1">Dolichyl-phosphate beta-glucosyltransferase involved in the glycosylation of glycoproteins through the synthesis of dolichyl beta-D-glucosyl phosphate which serves as a sugar donor for transfer of three glucose residues to the Man-9-GlcNAc-2-PP-dolichol precursor to N-glycans.</text>
</comment>
<dbReference type="EMBL" id="JAPFFF010000022">
    <property type="protein sequence ID" value="KAK8853590.1"/>
    <property type="molecule type" value="Genomic_DNA"/>
</dbReference>
<dbReference type="PANTHER" id="PTHR43630:SF2">
    <property type="entry name" value="GLYCOSYLTRANSFERASE"/>
    <property type="match status" value="1"/>
</dbReference>
<keyword evidence="4" id="KW-1185">Reference proteome</keyword>
<evidence type="ECO:0000256" key="1">
    <source>
        <dbReference type="ARBA" id="ARBA00003301"/>
    </source>
</evidence>
<evidence type="ECO:0000313" key="4">
    <source>
        <dbReference type="Proteomes" id="UP001470230"/>
    </source>
</evidence>
<dbReference type="Gene3D" id="3.90.550.10">
    <property type="entry name" value="Spore Coat Polysaccharide Biosynthesis Protein SpsA, Chain A"/>
    <property type="match status" value="1"/>
</dbReference>
<sequence length="320" mass="37642">MMKLKTIIVFMIVNFSTHYICKILSVTVAVHNEEILIEDSISSIAPYVAEVIIIDHGSIDSTPKIIKNLTRKFSNIHAFHANNKLPFSELYNLGFLLTTKPWILRWGADYFLYPNAQKKICSLIDWGDKKSVNIINFGLPRIDGDMEHVVPYKLDGDCAEQRLFKRGYIITRQTYRSADENISPIINSKFSETKEVLILHAGSFKNAERLYYRRTMTPYLIYRNTAILQMKKPLTYWEWEFFRLKKFYPSKDEIQRFKHEKISLFCNETLVPFANFNFKKFGPHPFYLQSLHIFKLFKLKYVQTDANGQKLYSWKMPGCP</sequence>
<protein>
    <recommendedName>
        <fullName evidence="2">Glycosyltransferase 2-like domain-containing protein</fullName>
    </recommendedName>
</protein>
<dbReference type="InterPro" id="IPR001173">
    <property type="entry name" value="Glyco_trans_2-like"/>
</dbReference>
<reference evidence="3 4" key="1">
    <citation type="submission" date="2024-04" db="EMBL/GenBank/DDBJ databases">
        <title>Tritrichomonas musculus Genome.</title>
        <authorList>
            <person name="Alves-Ferreira E."/>
            <person name="Grigg M."/>
            <person name="Lorenzi H."/>
            <person name="Galac M."/>
        </authorList>
    </citation>
    <scope>NUCLEOTIDE SEQUENCE [LARGE SCALE GENOMIC DNA]</scope>
    <source>
        <strain evidence="3 4">EAF2021</strain>
    </source>
</reference>
<evidence type="ECO:0000259" key="2">
    <source>
        <dbReference type="Pfam" id="PF00535"/>
    </source>
</evidence>
<dbReference type="InterPro" id="IPR029044">
    <property type="entry name" value="Nucleotide-diphossugar_trans"/>
</dbReference>
<proteinExistence type="predicted"/>
<gene>
    <name evidence="3" type="ORF">M9Y10_017151</name>
</gene>
<accession>A0ABR2HVI4</accession>
<dbReference type="SUPFAM" id="SSF53448">
    <property type="entry name" value="Nucleotide-diphospho-sugar transferases"/>
    <property type="match status" value="1"/>
</dbReference>
<name>A0ABR2HVI4_9EUKA</name>
<organism evidence="3 4">
    <name type="scientific">Tritrichomonas musculus</name>
    <dbReference type="NCBI Taxonomy" id="1915356"/>
    <lineage>
        <taxon>Eukaryota</taxon>
        <taxon>Metamonada</taxon>
        <taxon>Parabasalia</taxon>
        <taxon>Tritrichomonadida</taxon>
        <taxon>Tritrichomonadidae</taxon>
        <taxon>Tritrichomonas</taxon>
    </lineage>
</organism>